<dbReference type="RefSeq" id="WP_263721500.1">
    <property type="nucleotide sequence ID" value="NZ_JAOWLA010000007.1"/>
</dbReference>
<evidence type="ECO:0000259" key="1">
    <source>
        <dbReference type="Pfam" id="PF02558"/>
    </source>
</evidence>
<organism evidence="2 3">
    <name type="scientific">Albidovulum sediminicola</name>
    <dbReference type="NCBI Taxonomy" id="2984331"/>
    <lineage>
        <taxon>Bacteria</taxon>
        <taxon>Pseudomonadati</taxon>
        <taxon>Pseudomonadota</taxon>
        <taxon>Alphaproteobacteria</taxon>
        <taxon>Rhodobacterales</taxon>
        <taxon>Paracoccaceae</taxon>
        <taxon>Albidovulum</taxon>
    </lineage>
</organism>
<evidence type="ECO:0000313" key="3">
    <source>
        <dbReference type="Proteomes" id="UP001652503"/>
    </source>
</evidence>
<dbReference type="InterPro" id="IPR036291">
    <property type="entry name" value="NAD(P)-bd_dom_sf"/>
</dbReference>
<dbReference type="InterPro" id="IPR013332">
    <property type="entry name" value="KPR_N"/>
</dbReference>
<feature type="domain" description="Ketopantoate reductase N-terminal" evidence="1">
    <location>
        <begin position="3"/>
        <end position="46"/>
    </location>
</feature>
<evidence type="ECO:0000313" key="2">
    <source>
        <dbReference type="EMBL" id="MCV2864981.1"/>
    </source>
</evidence>
<dbReference type="InterPro" id="IPR051267">
    <property type="entry name" value="STEAP_metalloreductase"/>
</dbReference>
<protein>
    <submittedName>
        <fullName evidence="2">NAD(P)-binding domain-containing protein</fullName>
    </submittedName>
</protein>
<dbReference type="Gene3D" id="3.40.50.720">
    <property type="entry name" value="NAD(P)-binding Rossmann-like Domain"/>
    <property type="match status" value="1"/>
</dbReference>
<dbReference type="PANTHER" id="PTHR14239">
    <property type="entry name" value="DUDULIN-RELATED"/>
    <property type="match status" value="1"/>
</dbReference>
<reference evidence="2 3" key="1">
    <citation type="submission" date="2022-10" db="EMBL/GenBank/DDBJ databases">
        <title>Defluviimonas sp. nov., isolated from ocean surface water.</title>
        <authorList>
            <person name="He W."/>
            <person name="Wang L."/>
            <person name="Zhang D.-F."/>
        </authorList>
    </citation>
    <scope>NUCLEOTIDE SEQUENCE [LARGE SCALE GENOMIC DNA]</scope>
    <source>
        <strain evidence="2 3">WL0075</strain>
    </source>
</reference>
<accession>A0ABT2Z1K1</accession>
<dbReference type="Proteomes" id="UP001652503">
    <property type="component" value="Unassembled WGS sequence"/>
</dbReference>
<comment type="caution">
    <text evidence="2">The sequence shown here is derived from an EMBL/GenBank/DDBJ whole genome shotgun (WGS) entry which is preliminary data.</text>
</comment>
<sequence length="191" mass="19232">MNIAIIGNGNVGSGLAGVLSRAGHDVTVVGRDDDLAQAVGAAGVVILATPYGAAGNLAGRAGFAGKVVVDVSNPVTEDFSGLQVGHLTSAAEEIARLLPGASVVKAFNTIFAQHYASGLKIGAQPLQTFVASDDEGARETVKALAAGIGLEPVDAGPLKNARYLEPLGFLNIQFGYVLGKGTEIAPQLLAA</sequence>
<gene>
    <name evidence="2" type="ORF">OE647_09550</name>
</gene>
<dbReference type="EMBL" id="JAOWLA010000007">
    <property type="protein sequence ID" value="MCV2864981.1"/>
    <property type="molecule type" value="Genomic_DNA"/>
</dbReference>
<dbReference type="Pfam" id="PF02558">
    <property type="entry name" value="ApbA"/>
    <property type="match status" value="1"/>
</dbReference>
<name>A0ABT2Z1K1_9RHOB</name>
<dbReference type="SUPFAM" id="SSF51735">
    <property type="entry name" value="NAD(P)-binding Rossmann-fold domains"/>
    <property type="match status" value="1"/>
</dbReference>
<keyword evidence="3" id="KW-1185">Reference proteome</keyword>
<proteinExistence type="predicted"/>